<dbReference type="InterPro" id="IPR005119">
    <property type="entry name" value="LysR_subst-bd"/>
</dbReference>
<evidence type="ECO:0000256" key="2">
    <source>
        <dbReference type="ARBA" id="ARBA00023015"/>
    </source>
</evidence>
<dbReference type="OrthoDB" id="3181812at2"/>
<keyword evidence="4" id="KW-0804">Transcription</keyword>
<evidence type="ECO:0000313" key="6">
    <source>
        <dbReference type="EMBL" id="TQL97233.1"/>
    </source>
</evidence>
<dbReference type="InterPro" id="IPR036390">
    <property type="entry name" value="WH_DNA-bd_sf"/>
</dbReference>
<feature type="domain" description="HTH lysR-type" evidence="5">
    <location>
        <begin position="1"/>
        <end position="58"/>
    </location>
</feature>
<evidence type="ECO:0000256" key="1">
    <source>
        <dbReference type="ARBA" id="ARBA00009437"/>
    </source>
</evidence>
<dbReference type="SUPFAM" id="SSF46785">
    <property type="entry name" value="Winged helix' DNA-binding domain"/>
    <property type="match status" value="1"/>
</dbReference>
<dbReference type="Gene3D" id="3.40.190.290">
    <property type="match status" value="1"/>
</dbReference>
<dbReference type="GO" id="GO:0003700">
    <property type="term" value="F:DNA-binding transcription factor activity"/>
    <property type="evidence" value="ECO:0007669"/>
    <property type="project" value="InterPro"/>
</dbReference>
<dbReference type="InterPro" id="IPR036388">
    <property type="entry name" value="WH-like_DNA-bd_sf"/>
</dbReference>
<evidence type="ECO:0000256" key="4">
    <source>
        <dbReference type="ARBA" id="ARBA00023163"/>
    </source>
</evidence>
<keyword evidence="3" id="KW-0238">DNA-binding</keyword>
<dbReference type="AlphaFoldDB" id="A0A543CJD9"/>
<evidence type="ECO:0000259" key="5">
    <source>
        <dbReference type="PROSITE" id="PS50931"/>
    </source>
</evidence>
<comment type="caution">
    <text evidence="6">The sequence shown here is derived from an EMBL/GenBank/DDBJ whole genome shotgun (WGS) entry which is preliminary data.</text>
</comment>
<dbReference type="EMBL" id="VFOZ01000001">
    <property type="protein sequence ID" value="TQL97233.1"/>
    <property type="molecule type" value="Genomic_DNA"/>
</dbReference>
<gene>
    <name evidence="6" type="ORF">FB559_2812</name>
</gene>
<dbReference type="FunFam" id="1.10.10.10:FF:000001">
    <property type="entry name" value="LysR family transcriptional regulator"/>
    <property type="match status" value="1"/>
</dbReference>
<dbReference type="SUPFAM" id="SSF53850">
    <property type="entry name" value="Periplasmic binding protein-like II"/>
    <property type="match status" value="1"/>
</dbReference>
<sequence length="307" mass="32604">MELRHLEYFIAVAEEEHFTRAAERLHVAQSGLSASIRALERELGAPLFVRSTRHVGLTEAGRALLTEARRTLASVAAARNAVAAVQGLLRGTVSIGTEQCLGVIDLPTVLSRFRAVHPGVEIRLRQAGSSGLVEEVRTGGLDLAFVALAGSRAPAGVSLTPLTTEPMMLVCHPDHPLGPHEAVDWSQLENEIFVDFHPDWGARQVTDRAFGAAGLDRQVALEVNDVHSLLDFVAEDLGVALVPRPIAHKKNKNIRAVPLRATAPFWVVSVAVSANGPANPATQALLNIVEQSAATPESLVNGAGALG</sequence>
<dbReference type="PANTHER" id="PTHR30419:SF31">
    <property type="entry name" value="BLR3139 PROTEIN"/>
    <property type="match status" value="1"/>
</dbReference>
<proteinExistence type="inferred from homology"/>
<dbReference type="PRINTS" id="PR00039">
    <property type="entry name" value="HTHLYSR"/>
</dbReference>
<dbReference type="GO" id="GO:0005829">
    <property type="term" value="C:cytosol"/>
    <property type="evidence" value="ECO:0007669"/>
    <property type="project" value="TreeGrafter"/>
</dbReference>
<dbReference type="CDD" id="cd08436">
    <property type="entry name" value="PBP2_LTTR_like_3"/>
    <property type="match status" value="1"/>
</dbReference>
<keyword evidence="2" id="KW-0805">Transcription regulation</keyword>
<keyword evidence="7" id="KW-1185">Reference proteome</keyword>
<evidence type="ECO:0000256" key="3">
    <source>
        <dbReference type="ARBA" id="ARBA00023125"/>
    </source>
</evidence>
<protein>
    <submittedName>
        <fullName evidence="6">LysR family transcriptional regulator</fullName>
    </submittedName>
</protein>
<comment type="similarity">
    <text evidence="1">Belongs to the LysR transcriptional regulatory family.</text>
</comment>
<accession>A0A543CJD9</accession>
<dbReference type="InterPro" id="IPR050950">
    <property type="entry name" value="HTH-type_LysR_regulators"/>
</dbReference>
<dbReference type="Proteomes" id="UP000316096">
    <property type="component" value="Unassembled WGS sequence"/>
</dbReference>
<reference evidence="6 7" key="1">
    <citation type="submission" date="2019-06" db="EMBL/GenBank/DDBJ databases">
        <title>Sequencing the genomes of 1000 actinobacteria strains.</title>
        <authorList>
            <person name="Klenk H.-P."/>
        </authorList>
    </citation>
    <scope>NUCLEOTIDE SEQUENCE [LARGE SCALE GENOMIC DNA]</scope>
    <source>
        <strain evidence="6 7">DSM 102200</strain>
    </source>
</reference>
<organism evidence="6 7">
    <name type="scientific">Actinoallomurus bryophytorum</name>
    <dbReference type="NCBI Taxonomy" id="1490222"/>
    <lineage>
        <taxon>Bacteria</taxon>
        <taxon>Bacillati</taxon>
        <taxon>Actinomycetota</taxon>
        <taxon>Actinomycetes</taxon>
        <taxon>Streptosporangiales</taxon>
        <taxon>Thermomonosporaceae</taxon>
        <taxon>Actinoallomurus</taxon>
    </lineage>
</organism>
<dbReference type="Pfam" id="PF03466">
    <property type="entry name" value="LysR_substrate"/>
    <property type="match status" value="1"/>
</dbReference>
<dbReference type="InterPro" id="IPR000847">
    <property type="entry name" value="LysR_HTH_N"/>
</dbReference>
<dbReference type="Pfam" id="PF00126">
    <property type="entry name" value="HTH_1"/>
    <property type="match status" value="1"/>
</dbReference>
<dbReference type="PROSITE" id="PS50931">
    <property type="entry name" value="HTH_LYSR"/>
    <property type="match status" value="1"/>
</dbReference>
<evidence type="ECO:0000313" key="7">
    <source>
        <dbReference type="Proteomes" id="UP000316096"/>
    </source>
</evidence>
<dbReference type="RefSeq" id="WP_141955989.1">
    <property type="nucleotide sequence ID" value="NZ_VFOZ01000001.1"/>
</dbReference>
<dbReference type="Gene3D" id="1.10.10.10">
    <property type="entry name" value="Winged helix-like DNA-binding domain superfamily/Winged helix DNA-binding domain"/>
    <property type="match status" value="1"/>
</dbReference>
<dbReference type="GO" id="GO:0003677">
    <property type="term" value="F:DNA binding"/>
    <property type="evidence" value="ECO:0007669"/>
    <property type="project" value="UniProtKB-KW"/>
</dbReference>
<name>A0A543CJD9_9ACTN</name>
<dbReference type="PANTHER" id="PTHR30419">
    <property type="entry name" value="HTH-TYPE TRANSCRIPTIONAL REGULATOR YBHD"/>
    <property type="match status" value="1"/>
</dbReference>